<dbReference type="Proteomes" id="UP000600918">
    <property type="component" value="Unassembled WGS sequence"/>
</dbReference>
<protein>
    <submittedName>
        <fullName evidence="1">Uncharacterized protein</fullName>
    </submittedName>
</protein>
<dbReference type="AlphaFoldDB" id="A0A834NCL7"/>
<organism evidence="1 2">
    <name type="scientific">Vespula pensylvanica</name>
    <name type="common">Western yellow jacket</name>
    <name type="synonym">Wasp</name>
    <dbReference type="NCBI Taxonomy" id="30213"/>
    <lineage>
        <taxon>Eukaryota</taxon>
        <taxon>Metazoa</taxon>
        <taxon>Ecdysozoa</taxon>
        <taxon>Arthropoda</taxon>
        <taxon>Hexapoda</taxon>
        <taxon>Insecta</taxon>
        <taxon>Pterygota</taxon>
        <taxon>Neoptera</taxon>
        <taxon>Endopterygota</taxon>
        <taxon>Hymenoptera</taxon>
        <taxon>Apocrita</taxon>
        <taxon>Aculeata</taxon>
        <taxon>Vespoidea</taxon>
        <taxon>Vespidae</taxon>
        <taxon>Vespinae</taxon>
        <taxon>Vespula</taxon>
    </lineage>
</organism>
<evidence type="ECO:0000313" key="2">
    <source>
        <dbReference type="Proteomes" id="UP000600918"/>
    </source>
</evidence>
<gene>
    <name evidence="1" type="ORF">H0235_014991</name>
</gene>
<comment type="caution">
    <text evidence="1">The sequence shown here is derived from an EMBL/GenBank/DDBJ whole genome shotgun (WGS) entry which is preliminary data.</text>
</comment>
<evidence type="ECO:0000313" key="1">
    <source>
        <dbReference type="EMBL" id="KAF7404297.1"/>
    </source>
</evidence>
<accession>A0A834NCL7</accession>
<keyword evidence="2" id="KW-1185">Reference proteome</keyword>
<dbReference type="EMBL" id="JACSDY010000016">
    <property type="protein sequence ID" value="KAF7404297.1"/>
    <property type="molecule type" value="Genomic_DNA"/>
</dbReference>
<proteinExistence type="predicted"/>
<name>A0A834NCL7_VESPE</name>
<sequence length="99" mass="11675">MGNANSKVFWESISMRTRKIIFVQLVTRFNLRRILPTVDEEKEGKVDPSVFRKQKRKERNKKNTLHLIFLSLLKVSASRTIKANLQIRSFVYSLRSHCP</sequence>
<reference evidence="1" key="1">
    <citation type="journal article" date="2020" name="G3 (Bethesda)">
        <title>High-Quality Assemblies for Three Invasive Social Wasps from the &lt;i&gt;Vespula&lt;/i&gt; Genus.</title>
        <authorList>
            <person name="Harrop T.W.R."/>
            <person name="Guhlin J."/>
            <person name="McLaughlin G.M."/>
            <person name="Permina E."/>
            <person name="Stockwell P."/>
            <person name="Gilligan J."/>
            <person name="Le Lec M.F."/>
            <person name="Gruber M.A.M."/>
            <person name="Quinn O."/>
            <person name="Lovegrove M."/>
            <person name="Duncan E.J."/>
            <person name="Remnant E.J."/>
            <person name="Van Eeckhoven J."/>
            <person name="Graham B."/>
            <person name="Knapp R.A."/>
            <person name="Langford K.W."/>
            <person name="Kronenberg Z."/>
            <person name="Press M.O."/>
            <person name="Eacker S.M."/>
            <person name="Wilson-Rankin E.E."/>
            <person name="Purcell J."/>
            <person name="Lester P.J."/>
            <person name="Dearden P.K."/>
        </authorList>
    </citation>
    <scope>NUCLEOTIDE SEQUENCE</scope>
    <source>
        <strain evidence="1">Volc-1</strain>
    </source>
</reference>